<dbReference type="GO" id="GO:0016020">
    <property type="term" value="C:membrane"/>
    <property type="evidence" value="ECO:0007669"/>
    <property type="project" value="UniProtKB-SubCell"/>
</dbReference>
<keyword evidence="5 8" id="KW-1133">Transmembrane helix</keyword>
<dbReference type="AlphaFoldDB" id="A0A4Q9LF46"/>
<dbReference type="Proteomes" id="UP000291404">
    <property type="component" value="Unassembled WGS sequence"/>
</dbReference>
<dbReference type="InterPro" id="IPR005828">
    <property type="entry name" value="MFS_sugar_transport-like"/>
</dbReference>
<gene>
    <name evidence="9" type="ORF">CWI36_0411p0020</name>
</gene>
<proteinExistence type="inferred from homology"/>
<comment type="similarity">
    <text evidence="2">Belongs to the major facilitator superfamily. Sugar transporter (TC 2.A.1.1) family.</text>
</comment>
<evidence type="ECO:0000313" key="10">
    <source>
        <dbReference type="Proteomes" id="UP000291404"/>
    </source>
</evidence>
<feature type="transmembrane region" description="Helical" evidence="8">
    <location>
        <begin position="261"/>
        <end position="279"/>
    </location>
</feature>
<feature type="region of interest" description="Disordered" evidence="7">
    <location>
        <begin position="442"/>
        <end position="465"/>
    </location>
</feature>
<dbReference type="Pfam" id="PF07690">
    <property type="entry name" value="MFS_1"/>
    <property type="match status" value="1"/>
</dbReference>
<feature type="transmembrane region" description="Helical" evidence="8">
    <location>
        <begin position="123"/>
        <end position="143"/>
    </location>
</feature>
<feature type="transmembrane region" description="Helical" evidence="8">
    <location>
        <begin position="321"/>
        <end position="339"/>
    </location>
</feature>
<keyword evidence="9" id="KW-0762">Sugar transport</keyword>
<evidence type="ECO:0000256" key="3">
    <source>
        <dbReference type="ARBA" id="ARBA00022448"/>
    </source>
</evidence>
<feature type="transmembrane region" description="Helical" evidence="8">
    <location>
        <begin position="70"/>
        <end position="87"/>
    </location>
</feature>
<feature type="transmembrane region" description="Helical" evidence="8">
    <location>
        <begin position="561"/>
        <end position="580"/>
    </location>
</feature>
<dbReference type="STRING" id="148818.A0A4Q9LF46"/>
<feature type="transmembrane region" description="Helical" evidence="8">
    <location>
        <begin position="99"/>
        <end position="117"/>
    </location>
</feature>
<feature type="transmembrane region" description="Helical" evidence="8">
    <location>
        <begin position="769"/>
        <end position="789"/>
    </location>
</feature>
<dbReference type="PANTHER" id="PTHR23503:SF8">
    <property type="entry name" value="FACILITATED GLUCOSE TRANSPORTER PROTEIN 1"/>
    <property type="match status" value="1"/>
</dbReference>
<keyword evidence="10" id="KW-1185">Reference proteome</keyword>
<dbReference type="SUPFAM" id="SSF103473">
    <property type="entry name" value="MFS general substrate transporter"/>
    <property type="match status" value="2"/>
</dbReference>
<evidence type="ECO:0000256" key="8">
    <source>
        <dbReference type="SAM" id="Phobius"/>
    </source>
</evidence>
<evidence type="ECO:0000256" key="6">
    <source>
        <dbReference type="ARBA" id="ARBA00023136"/>
    </source>
</evidence>
<feature type="transmembrane region" description="Helical" evidence="8">
    <location>
        <begin position="346"/>
        <end position="364"/>
    </location>
</feature>
<dbReference type="Pfam" id="PF00083">
    <property type="entry name" value="Sugar_tr"/>
    <property type="match status" value="1"/>
</dbReference>
<dbReference type="InterPro" id="IPR011701">
    <property type="entry name" value="MFS"/>
</dbReference>
<keyword evidence="4 8" id="KW-0812">Transmembrane</keyword>
<comment type="subcellular location">
    <subcellularLocation>
        <location evidence="1">Membrane</location>
        <topology evidence="1">Multi-pass membrane protein</topology>
    </subcellularLocation>
</comment>
<feature type="transmembrane region" description="Helical" evidence="8">
    <location>
        <begin position="801"/>
        <end position="817"/>
    </location>
</feature>
<dbReference type="VEuPathDB" id="MicrosporidiaDB:CWI39_0082p0030"/>
<dbReference type="EMBL" id="PITI01000411">
    <property type="protein sequence ID" value="TBU06617.1"/>
    <property type="molecule type" value="Genomic_DNA"/>
</dbReference>
<comment type="caution">
    <text evidence="9">The sequence shown here is derived from an EMBL/GenBank/DDBJ whole genome shotgun (WGS) entry which is preliminary data.</text>
</comment>
<dbReference type="Gene3D" id="1.20.1250.20">
    <property type="entry name" value="MFS general substrate transporter like domains"/>
    <property type="match status" value="3"/>
</dbReference>
<evidence type="ECO:0000256" key="4">
    <source>
        <dbReference type="ARBA" id="ARBA00022692"/>
    </source>
</evidence>
<dbReference type="InterPro" id="IPR045263">
    <property type="entry name" value="GLUT"/>
</dbReference>
<sequence>MKKEKNLNIFRRWFLDTNAAIQFSAIIAALCAFSIGLNMSILDSAAAIFMECSEEDSNLKRCVQCTKNEWSFFVSILSLGAPFAIYLSKYTSLSKKKFLLIANALYIIGFSIIAFTYNYLSVVLGRFIVGCVSLSSFILGINLTNINTAKQVFSTCSTQNTIIKSCILTTTSQWAFLIALLSLGAPITALFHTTLFKYFYILISKHIYPNPSSYINKNKENSSIDINRDRYDRFDRFDITNDNTTTTTNTTNNTNTNPTTLHILLLANLLYITSTLLFTTCTSYTILCISRIITGMAVGLTSISVPSFLTNTSKFIKNYHQIFIILGIFVGQIFSFIFYTLETWKIPFYILFLVIILHSTLLYFKKIEISEYESIGECDSKCVSIVNTVDLYPNPSLTLNKCINNKDTKKDCNNSSDNNNCNNCDSNNCDTNNHSTNRDCNNSNTNNHSNNNTITNTTSNNTTPNNTITTNTGNTLVISLLTHILQQLSCINGVIQYTSLLISNNIPYTLLIITINITMIVFTLISILLKMERKKIFLISNLLTLVGLIMLSSSLNVLISLFVYLIGFTIGLGPIPWQLVGGNSKVGDSVNESVDCYKGVNDSVDGYKGVNDKDMVVGVNDSKDSYKGVNDKDMVVGVNNSVDNYKGVIKSVDGYKGVNESIDGYKGVNDSVDGYKGVNNSKDSYKGVNNSKDNCKGVSNSVNGYNPVNNSIDNYNPVNNSTNEQHPFNNLSDNYHPVNNSILTQHPFKNTLNTYNPVNTKTKCYSNTVIAKTCVTVNWLTCFIFSYIFPITHDYMGKRCYLLYACICSVIYTYIYIKGDNVI</sequence>
<dbReference type="InterPro" id="IPR036259">
    <property type="entry name" value="MFS_trans_sf"/>
</dbReference>
<reference evidence="9 10" key="1">
    <citation type="submission" date="2017-12" db="EMBL/GenBank/DDBJ databases">
        <authorList>
            <person name="Pombert J.-F."/>
            <person name="Haag K.L."/>
            <person name="Ebert D."/>
        </authorList>
    </citation>
    <scope>NUCLEOTIDE SEQUENCE [LARGE SCALE GENOMIC DNA]</scope>
    <source>
        <strain evidence="9">BE-OM-2</strain>
    </source>
</reference>
<dbReference type="PANTHER" id="PTHR23503">
    <property type="entry name" value="SOLUTE CARRIER FAMILY 2"/>
    <property type="match status" value="1"/>
</dbReference>
<evidence type="ECO:0000256" key="7">
    <source>
        <dbReference type="SAM" id="MobiDB-lite"/>
    </source>
</evidence>
<feature type="transmembrane region" description="Helical" evidence="8">
    <location>
        <begin position="174"/>
        <end position="201"/>
    </location>
</feature>
<accession>A0A4Q9LF46</accession>
<evidence type="ECO:0000256" key="5">
    <source>
        <dbReference type="ARBA" id="ARBA00022989"/>
    </source>
</evidence>
<organism evidence="9 10">
    <name type="scientific">Hamiltosporidium magnivora</name>
    <dbReference type="NCBI Taxonomy" id="148818"/>
    <lineage>
        <taxon>Eukaryota</taxon>
        <taxon>Fungi</taxon>
        <taxon>Fungi incertae sedis</taxon>
        <taxon>Microsporidia</taxon>
        <taxon>Dubosqiidae</taxon>
        <taxon>Hamiltosporidium</taxon>
    </lineage>
</organism>
<dbReference type="VEuPathDB" id="MicrosporidiaDB:CWI36_0411p0020"/>
<feature type="transmembrane region" description="Helical" evidence="8">
    <location>
        <begin position="286"/>
        <end position="309"/>
    </location>
</feature>
<keyword evidence="6 8" id="KW-0472">Membrane</keyword>
<evidence type="ECO:0000313" key="9">
    <source>
        <dbReference type="EMBL" id="TBU06617.1"/>
    </source>
</evidence>
<keyword evidence="3" id="KW-0813">Transport</keyword>
<dbReference type="InterPro" id="IPR003663">
    <property type="entry name" value="Sugar/inositol_transpt"/>
</dbReference>
<dbReference type="GO" id="GO:0015149">
    <property type="term" value="F:hexose transmembrane transporter activity"/>
    <property type="evidence" value="ECO:0007669"/>
    <property type="project" value="TreeGrafter"/>
</dbReference>
<feature type="transmembrane region" description="Helical" evidence="8">
    <location>
        <begin position="536"/>
        <end position="555"/>
    </location>
</feature>
<feature type="transmembrane region" description="Helical" evidence="8">
    <location>
        <begin position="21"/>
        <end position="50"/>
    </location>
</feature>
<name>A0A4Q9LF46_9MICR</name>
<dbReference type="PRINTS" id="PR00171">
    <property type="entry name" value="SUGRTRNSPORT"/>
</dbReference>
<feature type="transmembrane region" description="Helical" evidence="8">
    <location>
        <begin position="508"/>
        <end position="529"/>
    </location>
</feature>
<evidence type="ECO:0000256" key="1">
    <source>
        <dbReference type="ARBA" id="ARBA00004141"/>
    </source>
</evidence>
<protein>
    <submittedName>
        <fullName evidence="9">Putative sugar transporter</fullName>
    </submittedName>
</protein>
<evidence type="ECO:0000256" key="2">
    <source>
        <dbReference type="ARBA" id="ARBA00010992"/>
    </source>
</evidence>